<protein>
    <submittedName>
        <fullName evidence="1">Uncharacterized protein</fullName>
    </submittedName>
</protein>
<organism evidence="1 2">
    <name type="scientific">Mya arenaria</name>
    <name type="common">Soft-shell clam</name>
    <dbReference type="NCBI Taxonomy" id="6604"/>
    <lineage>
        <taxon>Eukaryota</taxon>
        <taxon>Metazoa</taxon>
        <taxon>Spiralia</taxon>
        <taxon>Lophotrochozoa</taxon>
        <taxon>Mollusca</taxon>
        <taxon>Bivalvia</taxon>
        <taxon>Autobranchia</taxon>
        <taxon>Heteroconchia</taxon>
        <taxon>Euheterodonta</taxon>
        <taxon>Imparidentia</taxon>
        <taxon>Neoheterodontei</taxon>
        <taxon>Myida</taxon>
        <taxon>Myoidea</taxon>
        <taxon>Myidae</taxon>
        <taxon>Mya</taxon>
    </lineage>
</organism>
<proteinExistence type="predicted"/>
<gene>
    <name evidence="1" type="ORF">MAR_033641</name>
</gene>
<name>A0ABY7GC68_MYAAR</name>
<accession>A0ABY7GC68</accession>
<reference evidence="1" key="1">
    <citation type="submission" date="2022-11" db="EMBL/GenBank/DDBJ databases">
        <title>Centuries of genome instability and evolution in soft-shell clam transmissible cancer (bioRxiv).</title>
        <authorList>
            <person name="Hart S.F.M."/>
            <person name="Yonemitsu M.A."/>
            <person name="Giersch R.M."/>
            <person name="Beal B.F."/>
            <person name="Arriagada G."/>
            <person name="Davis B.W."/>
            <person name="Ostrander E.A."/>
            <person name="Goff S.P."/>
            <person name="Metzger M.J."/>
        </authorList>
    </citation>
    <scope>NUCLEOTIDE SEQUENCE</scope>
    <source>
        <strain evidence="1">MELC-2E11</strain>
        <tissue evidence="1">Siphon/mantle</tissue>
    </source>
</reference>
<sequence>MSAGEFRRLVSIVIQSGHSVNCMLSTCTIEPEEEVKQLQVEMETHPALQMVALQAASADYTTQITLRDTTMSAGVFRHLVSIVIQSGHSVNCKLWGCTIEPEEEVRQLQVELENQPALQMVALQPVSADHTTHLTLLDTTVSTGVFRCLVSIVIQAGHSVNCMIFECTIKPEEDDMTMSAGVFKRLVSIVIQSGHSVNCQLLSCTIKPEEENRQLKVEMENQPALQMVALQHVSADHTTHLTLQDTTMSTGVFRCLVSIVIQSGHSVNCMLFECTIKPEEDVKQLQVEMENHPAVKLLTPFRLDVRNKWFIAFHVNVKGSERAKVTRFQRVRRFFKNFTCKK</sequence>
<keyword evidence="2" id="KW-1185">Reference proteome</keyword>
<dbReference type="Proteomes" id="UP001164746">
    <property type="component" value="Chromosome 17"/>
</dbReference>
<evidence type="ECO:0000313" key="2">
    <source>
        <dbReference type="Proteomes" id="UP001164746"/>
    </source>
</evidence>
<dbReference type="EMBL" id="CP111028">
    <property type="protein sequence ID" value="WAR31099.1"/>
    <property type="molecule type" value="Genomic_DNA"/>
</dbReference>
<evidence type="ECO:0000313" key="1">
    <source>
        <dbReference type="EMBL" id="WAR31099.1"/>
    </source>
</evidence>